<gene>
    <name evidence="1" type="ordered locus">TERTU_1153</name>
</gene>
<dbReference type="eggNOG" id="ENOG5032Z10">
    <property type="taxonomic scope" value="Bacteria"/>
</dbReference>
<evidence type="ECO:0000313" key="1">
    <source>
        <dbReference type="EMBL" id="ACR14558.1"/>
    </source>
</evidence>
<evidence type="ECO:0000313" key="2">
    <source>
        <dbReference type="Proteomes" id="UP000009080"/>
    </source>
</evidence>
<dbReference type="Pfam" id="PF11333">
    <property type="entry name" value="DUF3135"/>
    <property type="match status" value="1"/>
</dbReference>
<organism evidence="1 2">
    <name type="scientific">Teredinibacter turnerae (strain ATCC 39867 / T7901)</name>
    <dbReference type="NCBI Taxonomy" id="377629"/>
    <lineage>
        <taxon>Bacteria</taxon>
        <taxon>Pseudomonadati</taxon>
        <taxon>Pseudomonadota</taxon>
        <taxon>Gammaproteobacteria</taxon>
        <taxon>Cellvibrionales</taxon>
        <taxon>Cellvibrionaceae</taxon>
        <taxon>Teredinibacter</taxon>
    </lineage>
</organism>
<protein>
    <recommendedName>
        <fullName evidence="3">DUF3135 domain-containing protein</fullName>
    </recommendedName>
</protein>
<dbReference type="KEGG" id="ttu:TERTU_1153"/>
<dbReference type="RefSeq" id="WP_015820672.1">
    <property type="nucleotide sequence ID" value="NC_012997.1"/>
</dbReference>
<dbReference type="OrthoDB" id="5593306at2"/>
<keyword evidence="2" id="KW-1185">Reference proteome</keyword>
<accession>C5BR68</accession>
<name>C5BR68_TERTT</name>
<dbReference type="AlphaFoldDB" id="C5BR68"/>
<reference evidence="1 2" key="1">
    <citation type="journal article" date="2009" name="PLoS ONE">
        <title>The complete genome of Teredinibacter turnerae T7901: an intracellular endosymbiont of marine wood-boring bivalves (shipworms).</title>
        <authorList>
            <person name="Yang J.C."/>
            <person name="Madupu R."/>
            <person name="Durkin A.S."/>
            <person name="Ekborg N.A."/>
            <person name="Pedamallu C.S."/>
            <person name="Hostetler J.B."/>
            <person name="Radune D."/>
            <person name="Toms B.S."/>
            <person name="Henrissat B."/>
            <person name="Coutinho P.M."/>
            <person name="Schwarz S."/>
            <person name="Field L."/>
            <person name="Trindade-Silva A.E."/>
            <person name="Soares C.A.G."/>
            <person name="Elshahawi S."/>
            <person name="Hanora A."/>
            <person name="Schmidt E.W."/>
            <person name="Haygood M.G."/>
            <person name="Posfai J."/>
            <person name="Benner J."/>
            <person name="Madinger C."/>
            <person name="Nove J."/>
            <person name="Anton B."/>
            <person name="Chaudhary K."/>
            <person name="Foster J."/>
            <person name="Holman A."/>
            <person name="Kumar S."/>
            <person name="Lessard P.A."/>
            <person name="Luyten Y.A."/>
            <person name="Slatko B."/>
            <person name="Wood N."/>
            <person name="Wu B."/>
            <person name="Teplitski M."/>
            <person name="Mougous J.D."/>
            <person name="Ward N."/>
            <person name="Eisen J.A."/>
            <person name="Badger J.H."/>
            <person name="Distel D.L."/>
        </authorList>
    </citation>
    <scope>NUCLEOTIDE SEQUENCE [LARGE SCALE GENOMIC DNA]</scope>
    <source>
        <strain evidence="2">ATCC 39867 / T7901</strain>
    </source>
</reference>
<dbReference type="HOGENOM" id="CLU_153204_0_0_6"/>
<evidence type="ECO:0008006" key="3">
    <source>
        <dbReference type="Google" id="ProtNLM"/>
    </source>
</evidence>
<sequence>MTDWPSFERLFHMAEHEPEALEAFRQQEVAAIIDSAPEEMQRRLRGLQFQIDCQRELHQTPVGVCMAISQMMHESLGKLQNAMIDLQNVGLPEERASTDTLIPATSAAVIPFPLAGC</sequence>
<dbReference type="Proteomes" id="UP000009080">
    <property type="component" value="Chromosome"/>
</dbReference>
<proteinExistence type="predicted"/>
<dbReference type="EMBL" id="CP001614">
    <property type="protein sequence ID" value="ACR14558.1"/>
    <property type="molecule type" value="Genomic_DNA"/>
</dbReference>
<dbReference type="STRING" id="377629.TERTU_1153"/>
<dbReference type="InterPro" id="IPR021482">
    <property type="entry name" value="DUF3135"/>
</dbReference>